<evidence type="ECO:0000256" key="3">
    <source>
        <dbReference type="ARBA" id="ARBA00023002"/>
    </source>
</evidence>
<protein>
    <submittedName>
        <fullName evidence="7">FAD-dependent monooxygenase</fullName>
    </submittedName>
</protein>
<gene>
    <name evidence="7" type="ORF">D2T30_05410</name>
</gene>
<evidence type="ECO:0000256" key="1">
    <source>
        <dbReference type="ARBA" id="ARBA00022630"/>
    </source>
</evidence>
<sequence>MSRSLQIAIVGGGPGGLTAAIILHRQGHQVRVYEADPSADHRKQGGTLDLHADSGQLALHRAGLLDSFRAIARHEDQNSTDIDPVTGQVEQTPPHPEEDMDRPEIDRGLLRQLLLGALPPGCFIWGARLDHVEIGTQGRHTMVFQSGARVEADVVIGADGAWSRVRKALTPVAPFYTGVTFLEGWIETPTPAQTDLVGHGSLFSFGGPEAVFAQRNGEGRICVYAAVQRPQEWLKTQLAQMPAPELVRHIYQGWAANLRSLLDGCAAFIERPIYSLPADFGWQAHPGITLIGDAAHLMPPLGVGVNLAMLDATDLAVAIGDGSDWQEALRQCEICIRDRAQSHMREIIPGFTEWFAGPSPVRQRA</sequence>
<evidence type="ECO:0000259" key="6">
    <source>
        <dbReference type="Pfam" id="PF01494"/>
    </source>
</evidence>
<name>A0A443JRC7_9RHOB</name>
<dbReference type="RefSeq" id="WP_128208045.1">
    <property type="nucleotide sequence ID" value="NZ_JBHRSO010000013.1"/>
</dbReference>
<keyword evidence="2" id="KW-0274">FAD</keyword>
<dbReference type="GO" id="GO:0071949">
    <property type="term" value="F:FAD binding"/>
    <property type="evidence" value="ECO:0007669"/>
    <property type="project" value="InterPro"/>
</dbReference>
<dbReference type="PRINTS" id="PR00420">
    <property type="entry name" value="RNGMNOXGNASE"/>
</dbReference>
<evidence type="ECO:0000256" key="5">
    <source>
        <dbReference type="SAM" id="MobiDB-lite"/>
    </source>
</evidence>
<dbReference type="Proteomes" id="UP000284476">
    <property type="component" value="Unassembled WGS sequence"/>
</dbReference>
<dbReference type="PANTHER" id="PTHR46972">
    <property type="entry name" value="MONOOXYGENASE ASQM-RELATED"/>
    <property type="match status" value="1"/>
</dbReference>
<comment type="caution">
    <text evidence="7">The sequence shown here is derived from an EMBL/GenBank/DDBJ whole genome shotgun (WGS) entry which is preliminary data.</text>
</comment>
<evidence type="ECO:0000256" key="4">
    <source>
        <dbReference type="ARBA" id="ARBA00023033"/>
    </source>
</evidence>
<organism evidence="7 8">
    <name type="scientific">Paenirhodobacter populi</name>
    <dbReference type="NCBI Taxonomy" id="2306993"/>
    <lineage>
        <taxon>Bacteria</taxon>
        <taxon>Pseudomonadati</taxon>
        <taxon>Pseudomonadota</taxon>
        <taxon>Alphaproteobacteria</taxon>
        <taxon>Rhodobacterales</taxon>
        <taxon>Rhodobacter group</taxon>
        <taxon>Paenirhodobacter</taxon>
    </lineage>
</organism>
<reference evidence="7 8" key="1">
    <citation type="submission" date="2019-01" db="EMBL/GenBank/DDBJ databases">
        <title>Sinorhodobacter populi sp. nov. isolated from the symptomatic bark tissue of Populus euramericana canker.</title>
        <authorList>
            <person name="Xu G."/>
        </authorList>
    </citation>
    <scope>NUCLEOTIDE SEQUENCE [LARGE SCALE GENOMIC DNA]</scope>
    <source>
        <strain evidence="7 8">SK2B-1</strain>
    </source>
</reference>
<accession>A0A443JRC7</accession>
<dbReference type="InterPro" id="IPR036188">
    <property type="entry name" value="FAD/NAD-bd_sf"/>
</dbReference>
<keyword evidence="3" id="KW-0560">Oxidoreductase</keyword>
<evidence type="ECO:0000256" key="2">
    <source>
        <dbReference type="ARBA" id="ARBA00022827"/>
    </source>
</evidence>
<keyword evidence="4 7" id="KW-0503">Monooxygenase</keyword>
<reference evidence="7 8" key="2">
    <citation type="submission" date="2019-01" db="EMBL/GenBank/DDBJ databases">
        <authorList>
            <person name="Li Y."/>
        </authorList>
    </citation>
    <scope>NUCLEOTIDE SEQUENCE [LARGE SCALE GENOMIC DNA]</scope>
    <source>
        <strain evidence="7 8">SK2B-1</strain>
    </source>
</reference>
<feature type="region of interest" description="Disordered" evidence="5">
    <location>
        <begin position="76"/>
        <end position="102"/>
    </location>
</feature>
<dbReference type="Gene3D" id="3.50.50.60">
    <property type="entry name" value="FAD/NAD(P)-binding domain"/>
    <property type="match status" value="1"/>
</dbReference>
<evidence type="ECO:0000313" key="8">
    <source>
        <dbReference type="Proteomes" id="UP000284476"/>
    </source>
</evidence>
<dbReference type="AlphaFoldDB" id="A0A443JRC7"/>
<dbReference type="PANTHER" id="PTHR46972:SF1">
    <property type="entry name" value="FAD DEPENDENT OXIDOREDUCTASE DOMAIN-CONTAINING PROTEIN"/>
    <property type="match status" value="1"/>
</dbReference>
<dbReference type="InterPro" id="IPR002938">
    <property type="entry name" value="FAD-bd"/>
</dbReference>
<dbReference type="Pfam" id="PF01494">
    <property type="entry name" value="FAD_binding_3"/>
    <property type="match status" value="2"/>
</dbReference>
<keyword evidence="1" id="KW-0285">Flavoprotein</keyword>
<dbReference type="SUPFAM" id="SSF51905">
    <property type="entry name" value="FAD/NAD(P)-binding domain"/>
    <property type="match status" value="1"/>
</dbReference>
<dbReference type="GO" id="GO:0004497">
    <property type="term" value="F:monooxygenase activity"/>
    <property type="evidence" value="ECO:0007669"/>
    <property type="project" value="UniProtKB-KW"/>
</dbReference>
<feature type="domain" description="FAD-binding" evidence="6">
    <location>
        <begin position="288"/>
        <end position="319"/>
    </location>
</feature>
<evidence type="ECO:0000313" key="7">
    <source>
        <dbReference type="EMBL" id="RWR23061.1"/>
    </source>
</evidence>
<feature type="domain" description="FAD-binding" evidence="6">
    <location>
        <begin position="6"/>
        <end position="169"/>
    </location>
</feature>
<proteinExistence type="predicted"/>
<dbReference type="EMBL" id="SAUZ01000004">
    <property type="protein sequence ID" value="RWR23061.1"/>
    <property type="molecule type" value="Genomic_DNA"/>
</dbReference>